<keyword evidence="2" id="KW-1185">Reference proteome</keyword>
<dbReference type="Proteomes" id="UP000504631">
    <property type="component" value="Unplaced"/>
</dbReference>
<feature type="compositionally biased region" description="Basic and acidic residues" evidence="1">
    <location>
        <begin position="1"/>
        <end position="10"/>
    </location>
</feature>
<protein>
    <submittedName>
        <fullName evidence="3">Uncharacterized protein LOC117232426</fullName>
    </submittedName>
    <submittedName>
        <fullName evidence="4">Uncharacterized protein LOC117232427</fullName>
    </submittedName>
</protein>
<feature type="compositionally biased region" description="Basic residues" evidence="1">
    <location>
        <begin position="18"/>
        <end position="30"/>
    </location>
</feature>
<dbReference type="AlphaFoldDB" id="A0A6J3K3J3"/>
<feature type="region of interest" description="Disordered" evidence="1">
    <location>
        <begin position="1"/>
        <end position="37"/>
    </location>
</feature>
<name>A0A6J3K3J3_9HYME</name>
<evidence type="ECO:0000313" key="4">
    <source>
        <dbReference type="RefSeq" id="XP_033347672.1"/>
    </source>
</evidence>
<reference evidence="3 4" key="1">
    <citation type="submission" date="2025-04" db="UniProtKB">
        <authorList>
            <consortium name="RefSeq"/>
        </authorList>
    </citation>
    <scope>IDENTIFICATION</scope>
    <source>
        <tissue evidence="3 4">Muscle</tissue>
    </source>
</reference>
<gene>
    <name evidence="4" type="primary">LOC117232427</name>
    <name evidence="3" type="synonym">LOC117232426</name>
</gene>
<evidence type="ECO:0000256" key="1">
    <source>
        <dbReference type="SAM" id="MobiDB-lite"/>
    </source>
</evidence>
<accession>A0A6J3K3J3</accession>
<dbReference type="RefSeq" id="XP_033347671.1">
    <property type="nucleotide sequence ID" value="XM_033491780.1"/>
</dbReference>
<dbReference type="GeneID" id="117232427"/>
<dbReference type="RefSeq" id="XP_033347672.1">
    <property type="nucleotide sequence ID" value="XM_033491781.1"/>
</dbReference>
<evidence type="ECO:0000313" key="3">
    <source>
        <dbReference type="RefSeq" id="XP_033347671.1"/>
    </source>
</evidence>
<proteinExistence type="predicted"/>
<dbReference type="KEGG" id="bvk:117232427"/>
<evidence type="ECO:0000313" key="2">
    <source>
        <dbReference type="Proteomes" id="UP000504631"/>
    </source>
</evidence>
<sequence>MPKQVTRSDRQSTGSRLYRPRKIVPPHKRKYEGTSTSSASAKKIKVTVEDQVTKDFSTIATLVKRVKCDGKVNFHSTKKEGLGFNIKVSCECRKQITNVPSSVKINSGTFDVNYRFVFAMRILDLGLVGCEKFCGLMDLSSKFYQNRRTMITRKKCARM</sequence>
<dbReference type="KEGG" id="bvk:117232426"/>
<organism evidence="2 4">
    <name type="scientific">Bombus vosnesenskii</name>
    <dbReference type="NCBI Taxonomy" id="207650"/>
    <lineage>
        <taxon>Eukaryota</taxon>
        <taxon>Metazoa</taxon>
        <taxon>Ecdysozoa</taxon>
        <taxon>Arthropoda</taxon>
        <taxon>Hexapoda</taxon>
        <taxon>Insecta</taxon>
        <taxon>Pterygota</taxon>
        <taxon>Neoptera</taxon>
        <taxon>Endopterygota</taxon>
        <taxon>Hymenoptera</taxon>
        <taxon>Apocrita</taxon>
        <taxon>Aculeata</taxon>
        <taxon>Apoidea</taxon>
        <taxon>Anthophila</taxon>
        <taxon>Apidae</taxon>
        <taxon>Bombus</taxon>
        <taxon>Pyrobombus</taxon>
    </lineage>
</organism>